<organism evidence="2 3">
    <name type="scientific">Pelagomonas calceolata</name>
    <dbReference type="NCBI Taxonomy" id="35677"/>
    <lineage>
        <taxon>Eukaryota</taxon>
        <taxon>Sar</taxon>
        <taxon>Stramenopiles</taxon>
        <taxon>Ochrophyta</taxon>
        <taxon>Pelagophyceae</taxon>
        <taxon>Pelagomonadales</taxon>
        <taxon>Pelagomonadaceae</taxon>
        <taxon>Pelagomonas</taxon>
    </lineage>
</organism>
<name>A0A8J2SHQ1_9STRA</name>
<evidence type="ECO:0000256" key="1">
    <source>
        <dbReference type="SAM" id="SignalP"/>
    </source>
</evidence>
<comment type="caution">
    <text evidence="2">The sequence shown here is derived from an EMBL/GenBank/DDBJ whole genome shotgun (WGS) entry which is preliminary data.</text>
</comment>
<dbReference type="EMBL" id="CAKKNE010000001">
    <property type="protein sequence ID" value="CAH0366692.1"/>
    <property type="molecule type" value="Genomic_DNA"/>
</dbReference>
<sequence>MTRERSSMSRLLLAVGLCGTCAAYAPTGSPRPRRGLVVRRAEDRAEQIKKLNDMFYGTSTTTTDAAGDASTDAASAADDAADPLSDLPLWRVQWNALPGERQVYNVHVPHYTALFEKLVRGPKPWYFGHILLPGGSANLRIPKYALPDGPEATTLGTVMECLAVERRTDGCLVVVSQGVGRFRVRDVKRTLPHDVVDASWVLDKEEGDHEAWRAFEFGPGGVKLSSTSAEVAELSPLRLDRAPVQSGIVVEEMAEPVDDDTASDDVEQRVWDAVAVDGGLLEQILMADGTPAEQAKIRLPPSLLALKPEAAPDAWPTARRRLRLSFAVPAALGLVDVAEGRQGLLEAGSTADRLRQVERALTRRAAHLRGILSQKLQKRREN</sequence>
<keyword evidence="3" id="KW-1185">Reference proteome</keyword>
<evidence type="ECO:0008006" key="4">
    <source>
        <dbReference type="Google" id="ProtNLM"/>
    </source>
</evidence>
<gene>
    <name evidence="2" type="ORF">PECAL_1P31980</name>
</gene>
<dbReference type="PANTHER" id="PTHR46732">
    <property type="entry name" value="ATP-DEPENDENT PROTEASE LA (LON) DOMAIN PROTEIN"/>
    <property type="match status" value="1"/>
</dbReference>
<dbReference type="OrthoDB" id="46467at2759"/>
<accession>A0A8J2SHQ1</accession>
<dbReference type="InterPro" id="IPR015947">
    <property type="entry name" value="PUA-like_sf"/>
</dbReference>
<feature type="chain" id="PRO_5035294240" description="Lon N-terminal domain-containing protein" evidence="1">
    <location>
        <begin position="24"/>
        <end position="382"/>
    </location>
</feature>
<reference evidence="2" key="1">
    <citation type="submission" date="2021-11" db="EMBL/GenBank/DDBJ databases">
        <authorList>
            <consortium name="Genoscope - CEA"/>
            <person name="William W."/>
        </authorList>
    </citation>
    <scope>NUCLEOTIDE SEQUENCE</scope>
</reference>
<dbReference type="InterPro" id="IPR046336">
    <property type="entry name" value="Lon_prtase_N_sf"/>
</dbReference>
<proteinExistence type="predicted"/>
<dbReference type="Gene3D" id="2.30.130.40">
    <property type="entry name" value="LON domain-like"/>
    <property type="match status" value="1"/>
</dbReference>
<evidence type="ECO:0000313" key="3">
    <source>
        <dbReference type="Proteomes" id="UP000789595"/>
    </source>
</evidence>
<dbReference type="SUPFAM" id="SSF88697">
    <property type="entry name" value="PUA domain-like"/>
    <property type="match status" value="1"/>
</dbReference>
<keyword evidence="1" id="KW-0732">Signal</keyword>
<evidence type="ECO:0000313" key="2">
    <source>
        <dbReference type="EMBL" id="CAH0366692.1"/>
    </source>
</evidence>
<dbReference type="PANTHER" id="PTHR46732:SF8">
    <property type="entry name" value="ATP-DEPENDENT PROTEASE LA (LON) DOMAIN PROTEIN"/>
    <property type="match status" value="1"/>
</dbReference>
<dbReference type="Proteomes" id="UP000789595">
    <property type="component" value="Unassembled WGS sequence"/>
</dbReference>
<feature type="signal peptide" evidence="1">
    <location>
        <begin position="1"/>
        <end position="23"/>
    </location>
</feature>
<protein>
    <recommendedName>
        <fullName evidence="4">Lon N-terminal domain-containing protein</fullName>
    </recommendedName>
</protein>
<dbReference type="AlphaFoldDB" id="A0A8J2SHQ1"/>